<dbReference type="InterPro" id="IPR036465">
    <property type="entry name" value="vWFA_dom_sf"/>
</dbReference>
<dbReference type="Pfam" id="PF05567">
    <property type="entry name" value="T4P_PilY1"/>
    <property type="match status" value="1"/>
</dbReference>
<gene>
    <name evidence="5" type="ORF">C8261_03980</name>
</gene>
<evidence type="ECO:0000313" key="5">
    <source>
        <dbReference type="EMBL" id="PTD97188.1"/>
    </source>
</evidence>
<feature type="signal peptide" evidence="3">
    <location>
        <begin position="1"/>
        <end position="36"/>
    </location>
</feature>
<dbReference type="RefSeq" id="WP_107492390.1">
    <property type="nucleotide sequence ID" value="NZ_PZKC01000003.1"/>
</dbReference>
<sequence>MSPISVTTLCPAAIRRAALSLCATFVALLSASASYATVAIDQMPLVVPQPIPPNIMFILDDSGSMDWNYMPDSVPSMTSGPNIRYTAYPINTLYYNPHITYQPWVVPSGMTPYSEPLPSSVSGGTTASKRFLTGSVDLTTQNRCFHVPKEPNNPSFNLRNGNNYYRWRLNSDGTANRCDARAVAFCMDCTNDTSGTGGGCDDNSGCVAVASFSWDLPNGTTITRTIAEERQNYANWYHFYRTRMKMAKAGVSRAFVGLGEDFRVGFRTIHNRTALDIPVGNDNGLFSGDNRQTWFSRLFGATAGGGTPLRRALEATGNYYMRSDANGPYGPESGSAQLSCRRNFAILTTDGYWNGSDPVSADVAANNDNLAGPEIEHPDGTVFQYQPERPFLDSQARTLADVAMYYWKHDLRTEEYMRNNVPVSAGNPAFWQHMVTFGISIGLRGTLDPDTALDEIAAGTRDWPDPHSGSADRKIDDLWHAAVNSRGEFIVAANPAALEEGLTNALKAIEGLGGSGAGLNISDESIAGSLVFQTLYYSGNWHGDVQAFSFNTSTGTIGATPEWSALEELPAHNLRNIRVNTGTALRALTWANLTATQQAALGNSVDVMNYIRGARDKEIAQGGTLRDREQVLGSFINSRSEYVGAPSDALFEGRTFLGATSYPAFATANSARPAVLFAGGNDGMLHAFRVTDKLDDASNVVERAGTEMFAFVPAAAFDSGLGTIADPAFEHRYFVDGRMATGQVYSATPSSPVLAWRTVLIGTMGRGARAVYALDITDPENIQLLWEKTAAQIPELGNVIGDPVIAQIADGDWRVLLPNGPNGSDGESALVMIKIGDGAVDVIPTGATGNNGLTGITAGDTNGNGFVDTVYGGDLLGNVWRFTDLDSTQSLGLLFTARNAANQVQPISAAPYVAVQPVTLKRWVFFGTGRYLNQADLTDTTVQSWYGLIDSGTTITDRATELVQRTIQADGETEASSGADMEGKQGWYVDFVESGARMLVSNRIMLGGLFGTVRIPDSSDPCEPEGTGFTLAISPFSGARLTNPMFLSGRSIVRHTSGPNEMLFYTNEEGETFMLGTYDSAARESFRLNNPPGGGGVAGWSSWREIVR</sequence>
<dbReference type="OrthoDB" id="7156875at2"/>
<evidence type="ECO:0000259" key="4">
    <source>
        <dbReference type="Pfam" id="PF05567"/>
    </source>
</evidence>
<evidence type="ECO:0000256" key="1">
    <source>
        <dbReference type="ARBA" id="ARBA00022723"/>
    </source>
</evidence>
<keyword evidence="2" id="KW-0106">Calcium</keyword>
<dbReference type="EMBL" id="PZKC01000003">
    <property type="protein sequence ID" value="PTD97188.1"/>
    <property type="molecule type" value="Genomic_DNA"/>
</dbReference>
<keyword evidence="3" id="KW-0732">Signal</keyword>
<keyword evidence="6" id="KW-1185">Reference proteome</keyword>
<evidence type="ECO:0000256" key="3">
    <source>
        <dbReference type="SAM" id="SignalP"/>
    </source>
</evidence>
<evidence type="ECO:0000256" key="2">
    <source>
        <dbReference type="ARBA" id="ARBA00022837"/>
    </source>
</evidence>
<protein>
    <recommendedName>
        <fullName evidence="4">PilY1 beta-propeller domain-containing protein</fullName>
    </recommendedName>
</protein>
<evidence type="ECO:0000313" key="6">
    <source>
        <dbReference type="Proteomes" id="UP000241193"/>
    </source>
</evidence>
<dbReference type="Gene3D" id="3.40.50.410">
    <property type="entry name" value="von Willebrand factor, type A domain"/>
    <property type="match status" value="1"/>
</dbReference>
<reference evidence="5 6" key="1">
    <citation type="submission" date="2018-03" db="EMBL/GenBank/DDBJ databases">
        <authorList>
            <person name="Keele B.F."/>
        </authorList>
    </citation>
    <scope>NUCLEOTIDE SEQUENCE [LARGE SCALE GENOMIC DNA]</scope>
    <source>
        <strain evidence="5 6">D20</strain>
    </source>
</reference>
<feature type="chain" id="PRO_5015654013" description="PilY1 beta-propeller domain-containing protein" evidence="3">
    <location>
        <begin position="37"/>
        <end position="1108"/>
    </location>
</feature>
<name>A0A2T4IHD1_9RHOO</name>
<comment type="caution">
    <text evidence="5">The sequence shown here is derived from an EMBL/GenBank/DDBJ whole genome shotgun (WGS) entry which is preliminary data.</text>
</comment>
<proteinExistence type="predicted"/>
<dbReference type="SUPFAM" id="SSF53300">
    <property type="entry name" value="vWA-like"/>
    <property type="match status" value="1"/>
</dbReference>
<keyword evidence="1" id="KW-0479">Metal-binding</keyword>
<dbReference type="AlphaFoldDB" id="A0A2T4IHD1"/>
<reference evidence="5 6" key="2">
    <citation type="submission" date="2018-04" db="EMBL/GenBank/DDBJ databases">
        <title>Thauera lacus sp. nov., isolated from an saline lake in Inner Mongolia, China.</title>
        <authorList>
            <person name="Liang Q.-Y."/>
        </authorList>
    </citation>
    <scope>NUCLEOTIDE SEQUENCE [LARGE SCALE GENOMIC DNA]</scope>
    <source>
        <strain evidence="5 6">D20</strain>
    </source>
</reference>
<dbReference type="GO" id="GO:0046872">
    <property type="term" value="F:metal ion binding"/>
    <property type="evidence" value="ECO:0007669"/>
    <property type="project" value="UniProtKB-KW"/>
</dbReference>
<organism evidence="5 6">
    <name type="scientific">Pseudothauera lacus</name>
    <dbReference type="NCBI Taxonomy" id="2136175"/>
    <lineage>
        <taxon>Bacteria</taxon>
        <taxon>Pseudomonadati</taxon>
        <taxon>Pseudomonadota</taxon>
        <taxon>Betaproteobacteria</taxon>
        <taxon>Rhodocyclales</taxon>
        <taxon>Zoogloeaceae</taxon>
        <taxon>Pseudothauera</taxon>
    </lineage>
</organism>
<dbReference type="InterPro" id="IPR008707">
    <property type="entry name" value="B-propeller_PilY1"/>
</dbReference>
<dbReference type="Proteomes" id="UP000241193">
    <property type="component" value="Unassembled WGS sequence"/>
</dbReference>
<feature type="domain" description="PilY1 beta-propeller" evidence="4">
    <location>
        <begin position="632"/>
        <end position="954"/>
    </location>
</feature>
<accession>A0A2T4IHD1</accession>